<dbReference type="EMBL" id="VLTO01000020">
    <property type="protein sequence ID" value="KAA0174699.1"/>
    <property type="molecule type" value="Genomic_DNA"/>
</dbReference>
<gene>
    <name evidence="4" type="ORF">FNF27_03822</name>
    <name evidence="2" type="ORF">FNF28_06871</name>
    <name evidence="1" type="ORF">FNF29_03762</name>
    <name evidence="3" type="ORF">FNF31_04360</name>
</gene>
<dbReference type="AlphaFoldDB" id="A0A5A8EAW1"/>
<proteinExistence type="predicted"/>
<keyword evidence="6" id="KW-1185">Reference proteome</keyword>
<dbReference type="Proteomes" id="UP000324907">
    <property type="component" value="Unassembled WGS sequence"/>
</dbReference>
<evidence type="ECO:0000313" key="2">
    <source>
        <dbReference type="EMBL" id="KAA0153982.1"/>
    </source>
</evidence>
<evidence type="ECO:0000313" key="5">
    <source>
        <dbReference type="Proteomes" id="UP000322899"/>
    </source>
</evidence>
<dbReference type="Proteomes" id="UP000322899">
    <property type="component" value="Unassembled WGS sequence"/>
</dbReference>
<sequence>MAAAGFREASKGVAGKLDDIAVFVASEVDNDLSSVPGVGPVTVTAFGKVGITSTTQLIGKFLLMVDGDEDDGGRGAADRYVDWLRALGVMNNWVNVITYAIAGKADALIPGTFTVRA</sequence>
<name>A0A5A8EAW1_CAFRO</name>
<evidence type="ECO:0000313" key="4">
    <source>
        <dbReference type="EMBL" id="KAA0174699.1"/>
    </source>
</evidence>
<evidence type="ECO:0000313" key="8">
    <source>
        <dbReference type="Proteomes" id="UP000325113"/>
    </source>
</evidence>
<dbReference type="EMBL" id="VLTN01000020">
    <property type="protein sequence ID" value="KAA0152535.1"/>
    <property type="molecule type" value="Genomic_DNA"/>
</dbReference>
<evidence type="ECO:0000313" key="3">
    <source>
        <dbReference type="EMBL" id="KAA0160343.1"/>
    </source>
</evidence>
<dbReference type="OMA" id="CLIPGEW"/>
<evidence type="ECO:0000313" key="1">
    <source>
        <dbReference type="EMBL" id="KAA0152535.1"/>
    </source>
</evidence>
<dbReference type="OrthoDB" id="198303at2759"/>
<accession>A0A5A8EAW1</accession>
<dbReference type="EMBL" id="VLTL01000193">
    <property type="protein sequence ID" value="KAA0153982.1"/>
    <property type="molecule type" value="Genomic_DNA"/>
</dbReference>
<evidence type="ECO:0000313" key="6">
    <source>
        <dbReference type="Proteomes" id="UP000323011"/>
    </source>
</evidence>
<evidence type="ECO:0000313" key="7">
    <source>
        <dbReference type="Proteomes" id="UP000324907"/>
    </source>
</evidence>
<dbReference type="EMBL" id="VLTM01000045">
    <property type="protein sequence ID" value="KAA0160343.1"/>
    <property type="molecule type" value="Genomic_DNA"/>
</dbReference>
<dbReference type="Proteomes" id="UP000325113">
    <property type="component" value="Unassembled WGS sequence"/>
</dbReference>
<comment type="caution">
    <text evidence="4">The sequence shown here is derived from an EMBL/GenBank/DDBJ whole genome shotgun (WGS) entry which is preliminary data.</text>
</comment>
<organism evidence="4 5">
    <name type="scientific">Cafeteria roenbergensis</name>
    <name type="common">Marine flagellate</name>
    <dbReference type="NCBI Taxonomy" id="33653"/>
    <lineage>
        <taxon>Eukaryota</taxon>
        <taxon>Sar</taxon>
        <taxon>Stramenopiles</taxon>
        <taxon>Bigyra</taxon>
        <taxon>Opalozoa</taxon>
        <taxon>Bicosoecida</taxon>
        <taxon>Cafeteriaceae</taxon>
        <taxon>Cafeteria</taxon>
    </lineage>
</organism>
<reference evidence="5 6" key="1">
    <citation type="submission" date="2019-07" db="EMBL/GenBank/DDBJ databases">
        <title>Genomes of Cafeteria roenbergensis.</title>
        <authorList>
            <person name="Fischer M.G."/>
            <person name="Hackl T."/>
            <person name="Roman M."/>
        </authorList>
    </citation>
    <scope>NUCLEOTIDE SEQUENCE [LARGE SCALE GENOMIC DNA]</scope>
    <source>
        <strain evidence="1 6">BVI</strain>
        <strain evidence="3 8">Cflag</strain>
        <strain evidence="4 5">E4-10P</strain>
        <strain evidence="2 7">RCC970-E3</strain>
    </source>
</reference>
<protein>
    <submittedName>
        <fullName evidence="4">Uncharacterized protein</fullName>
    </submittedName>
</protein>
<dbReference type="Proteomes" id="UP000323011">
    <property type="component" value="Unassembled WGS sequence"/>
</dbReference>